<dbReference type="InterPro" id="IPR039968">
    <property type="entry name" value="BcerS-like"/>
</dbReference>
<evidence type="ECO:0000313" key="2">
    <source>
        <dbReference type="Proteomes" id="UP001302274"/>
    </source>
</evidence>
<sequence>MSFSIKEIDLNNKKDKKAFVELPWSIYKNDPHWVAPLKMAVNDLLNIAKHPFYKTAHVKAWLAIKDNVVVGRIMAIHNFSYNKYENNKVGHFGLYEVINDQKISDALIDTAAVYLKAQGMTSIQGPMNPGTNYECGLLVDKYDDAPQVMMTYNPAYYETLLTNKGFVKAMDLLAYNFNPHNVLPKLILDIAERAEKKVRVTYRTVNLKNWNAELDIIFDIYNSAWESNWGFVPMSKEEFAHTAKDMKSIINPELIQFAMVDGVEAGFILTIPDLNQIFKTIPSGNLSPMAIYKLMTPKKRITRARVIMMGIKKEYRKMGLETLLYRNTQKTLLKTPQIKDVELSWILESNLEMNKPLIRMSGEAYKRYRLVEKAL</sequence>
<accession>A0ABU5VXT5</accession>
<dbReference type="Gene3D" id="3.40.630.30">
    <property type="match status" value="1"/>
</dbReference>
<organism evidence="1 2">
    <name type="scientific">Bacteriovorax antarcticus</name>
    <dbReference type="NCBI Taxonomy" id="3088717"/>
    <lineage>
        <taxon>Bacteria</taxon>
        <taxon>Pseudomonadati</taxon>
        <taxon>Bdellovibrionota</taxon>
        <taxon>Bacteriovoracia</taxon>
        <taxon>Bacteriovoracales</taxon>
        <taxon>Bacteriovoracaceae</taxon>
        <taxon>Bacteriovorax</taxon>
    </lineage>
</organism>
<evidence type="ECO:0008006" key="3">
    <source>
        <dbReference type="Google" id="ProtNLM"/>
    </source>
</evidence>
<dbReference type="PANTHER" id="PTHR41368:SF1">
    <property type="entry name" value="PROTEIN YGHO"/>
    <property type="match status" value="1"/>
</dbReference>
<reference evidence="1 2" key="1">
    <citation type="submission" date="2023-11" db="EMBL/GenBank/DDBJ databases">
        <title>A Novel Polar Bacteriovorax (B. antarcticus) Isolated from the Biocrust in Antarctica.</title>
        <authorList>
            <person name="Mun W."/>
            <person name="Choi S.Y."/>
            <person name="Mitchell R.J."/>
        </authorList>
    </citation>
    <scope>NUCLEOTIDE SEQUENCE [LARGE SCALE GENOMIC DNA]</scope>
    <source>
        <strain evidence="1 2">PP10</strain>
    </source>
</reference>
<dbReference type="RefSeq" id="WP_323578054.1">
    <property type="nucleotide sequence ID" value="NZ_JAYGJQ010000002.1"/>
</dbReference>
<comment type="caution">
    <text evidence="1">The sequence shown here is derived from an EMBL/GenBank/DDBJ whole genome shotgun (WGS) entry which is preliminary data.</text>
</comment>
<dbReference type="InterPro" id="IPR016181">
    <property type="entry name" value="Acyl_CoA_acyltransferase"/>
</dbReference>
<keyword evidence="2" id="KW-1185">Reference proteome</keyword>
<name>A0ABU5VXT5_9BACT</name>
<evidence type="ECO:0000313" key="1">
    <source>
        <dbReference type="EMBL" id="MEA9357873.1"/>
    </source>
</evidence>
<gene>
    <name evidence="1" type="ORF">SHI21_16705</name>
</gene>
<dbReference type="EMBL" id="JAYGJQ010000002">
    <property type="protein sequence ID" value="MEA9357873.1"/>
    <property type="molecule type" value="Genomic_DNA"/>
</dbReference>
<dbReference type="SUPFAM" id="SSF55729">
    <property type="entry name" value="Acyl-CoA N-acyltransferases (Nat)"/>
    <property type="match status" value="1"/>
</dbReference>
<proteinExistence type="predicted"/>
<dbReference type="Proteomes" id="UP001302274">
    <property type="component" value="Unassembled WGS sequence"/>
</dbReference>
<dbReference type="PANTHER" id="PTHR41368">
    <property type="entry name" value="PROTEIN YGHO"/>
    <property type="match status" value="1"/>
</dbReference>
<protein>
    <recommendedName>
        <fullName evidence="3">N-acetyltransferase domain-containing protein</fullName>
    </recommendedName>
</protein>